<feature type="domain" description="Farnesoic acid O-methyl transferase" evidence="2">
    <location>
        <begin position="485"/>
        <end position="609"/>
    </location>
</feature>
<keyword evidence="1" id="KW-0732">Signal</keyword>
<sequence>MDNRLLFLTVALMGTFFPVIRGFEWEASSPEDGTTIHACIGGTVSIPWQYMIEEDEKVLSTEWHTISDDESLLGIRLSGRFFTPPNIKTKVQFLRNAGIEILNTSLDEFVTYRVTVNISKNGDLQSESRTVALALPDAPVLAGNRLMAYVHPEAVVNSETGDYHVQLRCGRFLKRGSDKSVSVVWRAERCVKNKLALRLGAHVQVDEVQARLMLLEGEAKGLRVKDTKTDAEFKKQDGARISLASRNESLASNLDNVQGELLAQNATDNQLISTVLSPEEEMSTQRSQESCTKMLPGAVSVWPGGIPAAIGERITFSVKACWTAILHLTKYPKTDSRYRDSKYRIELGITSAIKYYPDGAPTSPVETSHRHSHWPLDCDSFRRFYVSWDNGEVKVGTVEEPTGQAVTFNDAFLSYKPDDPIDVNYVNVIDFAFSTVWRFDDTVCPATTSFQSDLVKAFDEDGACVIKHPGAIPVWPDKIPSSIGTNFTFAIKSCGWAYLYLGKAPLFPHGAVVMMVIGNRGNNESSLAVGSEKVSHTHEYPPLDCASFRRFYVSWEGGEVKVGTVEDSQDLRYTFSDPFLSLKSSWPIEVANVFIASWYAPAEWWIDDPTGTCGGEA</sequence>
<dbReference type="InterPro" id="IPR022041">
    <property type="entry name" value="Methyltransf_FA"/>
</dbReference>
<reference evidence="3 4" key="1">
    <citation type="journal article" date="2023" name="Sci. Data">
        <title>Genome assembly of the Korean intertidal mud-creeper Batillaria attramentaria.</title>
        <authorList>
            <person name="Patra A.K."/>
            <person name="Ho P.T."/>
            <person name="Jun S."/>
            <person name="Lee S.J."/>
            <person name="Kim Y."/>
            <person name="Won Y.J."/>
        </authorList>
    </citation>
    <scope>NUCLEOTIDE SEQUENCE [LARGE SCALE GENOMIC DNA]</scope>
    <source>
        <strain evidence="3">Wonlab-2016</strain>
    </source>
</reference>
<protein>
    <recommendedName>
        <fullName evidence="2">Farnesoic acid O-methyl transferase domain-containing protein</fullName>
    </recommendedName>
</protein>
<feature type="chain" id="PRO_5044800972" description="Farnesoic acid O-methyl transferase domain-containing protein" evidence="1">
    <location>
        <begin position="23"/>
        <end position="617"/>
    </location>
</feature>
<evidence type="ECO:0000256" key="1">
    <source>
        <dbReference type="SAM" id="SignalP"/>
    </source>
</evidence>
<evidence type="ECO:0000313" key="4">
    <source>
        <dbReference type="Proteomes" id="UP001519460"/>
    </source>
</evidence>
<keyword evidence="4" id="KW-1185">Reference proteome</keyword>
<dbReference type="AlphaFoldDB" id="A0ABD0JV15"/>
<name>A0ABD0JV15_9CAEN</name>
<accession>A0ABD0JV15</accession>
<dbReference type="EMBL" id="JACVVK020000319">
    <property type="protein sequence ID" value="KAK7478688.1"/>
    <property type="molecule type" value="Genomic_DNA"/>
</dbReference>
<gene>
    <name evidence="3" type="ORF">BaRGS_00030073</name>
</gene>
<proteinExistence type="predicted"/>
<feature type="signal peptide" evidence="1">
    <location>
        <begin position="1"/>
        <end position="22"/>
    </location>
</feature>
<feature type="domain" description="Farnesoic acid O-methyl transferase" evidence="2">
    <location>
        <begin position="313"/>
        <end position="441"/>
    </location>
</feature>
<feature type="non-terminal residue" evidence="3">
    <location>
        <position position="617"/>
    </location>
</feature>
<dbReference type="Proteomes" id="UP001519460">
    <property type="component" value="Unassembled WGS sequence"/>
</dbReference>
<dbReference type="Pfam" id="PF12248">
    <property type="entry name" value="Methyltransf_FA"/>
    <property type="match status" value="2"/>
</dbReference>
<evidence type="ECO:0000259" key="2">
    <source>
        <dbReference type="Pfam" id="PF12248"/>
    </source>
</evidence>
<evidence type="ECO:0000313" key="3">
    <source>
        <dbReference type="EMBL" id="KAK7478688.1"/>
    </source>
</evidence>
<comment type="caution">
    <text evidence="3">The sequence shown here is derived from an EMBL/GenBank/DDBJ whole genome shotgun (WGS) entry which is preliminary data.</text>
</comment>
<organism evidence="3 4">
    <name type="scientific">Batillaria attramentaria</name>
    <dbReference type="NCBI Taxonomy" id="370345"/>
    <lineage>
        <taxon>Eukaryota</taxon>
        <taxon>Metazoa</taxon>
        <taxon>Spiralia</taxon>
        <taxon>Lophotrochozoa</taxon>
        <taxon>Mollusca</taxon>
        <taxon>Gastropoda</taxon>
        <taxon>Caenogastropoda</taxon>
        <taxon>Sorbeoconcha</taxon>
        <taxon>Cerithioidea</taxon>
        <taxon>Batillariidae</taxon>
        <taxon>Batillaria</taxon>
    </lineage>
</organism>